<dbReference type="RefSeq" id="WP_089775099.1">
    <property type="nucleotide sequence ID" value="NZ_FNTX01000002.1"/>
</dbReference>
<keyword evidence="3" id="KW-0804">Transcription</keyword>
<sequence length="187" mass="20106">MSTRDRILDAAATVLREQGIARATTKEIARAADCSEALLYKHFAGKHELFLGVLSERAPRLPQPDELVGTRMVRQNLETLVSRLVDFYVESFPMSASILGSPDLLTAHRAGLRRLGAGPTAPARQVQAYLDAEIALGRVDSGVDTHALARTVTGAALFEAFLAVYEGHSSVPDAEGRARGIVASVRL</sequence>
<accession>A0A1H5N819</accession>
<organism evidence="6 7">
    <name type="scientific">Ruania alba</name>
    <dbReference type="NCBI Taxonomy" id="648782"/>
    <lineage>
        <taxon>Bacteria</taxon>
        <taxon>Bacillati</taxon>
        <taxon>Actinomycetota</taxon>
        <taxon>Actinomycetes</taxon>
        <taxon>Micrococcales</taxon>
        <taxon>Ruaniaceae</taxon>
        <taxon>Ruania</taxon>
    </lineage>
</organism>
<protein>
    <submittedName>
        <fullName evidence="6">DNA-binding transcriptional regulator, AcrR family</fullName>
    </submittedName>
</protein>
<feature type="DNA-binding region" description="H-T-H motif" evidence="4">
    <location>
        <begin position="24"/>
        <end position="43"/>
    </location>
</feature>
<dbReference type="InterPro" id="IPR001647">
    <property type="entry name" value="HTH_TetR"/>
</dbReference>
<keyword evidence="7" id="KW-1185">Reference proteome</keyword>
<evidence type="ECO:0000259" key="5">
    <source>
        <dbReference type="PROSITE" id="PS50977"/>
    </source>
</evidence>
<dbReference type="PRINTS" id="PR00455">
    <property type="entry name" value="HTHTETR"/>
</dbReference>
<dbReference type="PANTHER" id="PTHR30055">
    <property type="entry name" value="HTH-TYPE TRANSCRIPTIONAL REGULATOR RUTR"/>
    <property type="match status" value="1"/>
</dbReference>
<keyword evidence="2 4" id="KW-0238">DNA-binding</keyword>
<proteinExistence type="predicted"/>
<evidence type="ECO:0000256" key="1">
    <source>
        <dbReference type="ARBA" id="ARBA00023015"/>
    </source>
</evidence>
<reference evidence="7" key="1">
    <citation type="submission" date="2016-10" db="EMBL/GenBank/DDBJ databases">
        <authorList>
            <person name="Varghese N."/>
            <person name="Submissions S."/>
        </authorList>
    </citation>
    <scope>NUCLEOTIDE SEQUENCE [LARGE SCALE GENOMIC DNA]</scope>
    <source>
        <strain evidence="7">DSM 21368</strain>
    </source>
</reference>
<dbReference type="OrthoDB" id="3472897at2"/>
<evidence type="ECO:0000256" key="3">
    <source>
        <dbReference type="ARBA" id="ARBA00023163"/>
    </source>
</evidence>
<dbReference type="InterPro" id="IPR050109">
    <property type="entry name" value="HTH-type_TetR-like_transc_reg"/>
</dbReference>
<evidence type="ECO:0000256" key="2">
    <source>
        <dbReference type="ARBA" id="ARBA00023125"/>
    </source>
</evidence>
<dbReference type="SUPFAM" id="SSF46689">
    <property type="entry name" value="Homeodomain-like"/>
    <property type="match status" value="1"/>
</dbReference>
<evidence type="ECO:0000313" key="6">
    <source>
        <dbReference type="EMBL" id="SEE97762.1"/>
    </source>
</evidence>
<dbReference type="GO" id="GO:0003700">
    <property type="term" value="F:DNA-binding transcription factor activity"/>
    <property type="evidence" value="ECO:0007669"/>
    <property type="project" value="TreeGrafter"/>
</dbReference>
<dbReference type="Proteomes" id="UP000199220">
    <property type="component" value="Unassembled WGS sequence"/>
</dbReference>
<dbReference type="Pfam" id="PF00440">
    <property type="entry name" value="TetR_N"/>
    <property type="match status" value="1"/>
</dbReference>
<dbReference type="EMBL" id="FNTX01000002">
    <property type="protein sequence ID" value="SEE97762.1"/>
    <property type="molecule type" value="Genomic_DNA"/>
</dbReference>
<dbReference type="GO" id="GO:0000976">
    <property type="term" value="F:transcription cis-regulatory region binding"/>
    <property type="evidence" value="ECO:0007669"/>
    <property type="project" value="TreeGrafter"/>
</dbReference>
<dbReference type="PROSITE" id="PS50977">
    <property type="entry name" value="HTH_TETR_2"/>
    <property type="match status" value="1"/>
</dbReference>
<dbReference type="Gene3D" id="1.10.357.10">
    <property type="entry name" value="Tetracycline Repressor, domain 2"/>
    <property type="match status" value="1"/>
</dbReference>
<dbReference type="PANTHER" id="PTHR30055:SF238">
    <property type="entry name" value="MYCOFACTOCIN BIOSYNTHESIS TRANSCRIPTIONAL REGULATOR MFTR-RELATED"/>
    <property type="match status" value="1"/>
</dbReference>
<dbReference type="AlphaFoldDB" id="A0A1H5N819"/>
<keyword evidence="1" id="KW-0805">Transcription regulation</keyword>
<evidence type="ECO:0000256" key="4">
    <source>
        <dbReference type="PROSITE-ProRule" id="PRU00335"/>
    </source>
</evidence>
<dbReference type="STRING" id="648782.SAMN04488554_4053"/>
<feature type="domain" description="HTH tetR-type" evidence="5">
    <location>
        <begin position="1"/>
        <end position="61"/>
    </location>
</feature>
<name>A0A1H5N819_9MICO</name>
<dbReference type="InterPro" id="IPR009057">
    <property type="entry name" value="Homeodomain-like_sf"/>
</dbReference>
<evidence type="ECO:0000313" key="7">
    <source>
        <dbReference type="Proteomes" id="UP000199220"/>
    </source>
</evidence>
<gene>
    <name evidence="6" type="ORF">SAMN04488554_4053</name>
</gene>